<dbReference type="Pfam" id="PF01048">
    <property type="entry name" value="PNP_UDP_1"/>
    <property type="match status" value="1"/>
</dbReference>
<dbReference type="RefSeq" id="WP_183645526.1">
    <property type="nucleotide sequence ID" value="NZ_BAAAXX010000038.1"/>
</dbReference>
<evidence type="ECO:0000313" key="4">
    <source>
        <dbReference type="Proteomes" id="UP000579945"/>
    </source>
</evidence>
<dbReference type="GO" id="GO:0005829">
    <property type="term" value="C:cytosol"/>
    <property type="evidence" value="ECO:0007669"/>
    <property type="project" value="TreeGrafter"/>
</dbReference>
<dbReference type="EMBL" id="JACIBV010000001">
    <property type="protein sequence ID" value="MBB3726018.1"/>
    <property type="molecule type" value="Genomic_DNA"/>
</dbReference>
<proteinExistence type="predicted"/>
<sequence>MIGVITALPVESVALLHVLGEVRKVRAPAGDTNQYVRAELPCGPVVTTVLTTTGNSAAAHACAHLVRSFPGVETVIMCGIALGVPRPGDPERDVRLGDVVVGSAGVVHYSHVRVTDEGVRTRGATLVAAPRLLRGVNELRAASLRGRHPWRERASPPPSPLYARPPSERDWQVFHGRIGSGDELLRSARRRDELARREDLLAIEMEAAGVAVGAALDGRDCLAVRGVSDYGDAAKSDLWHPAASLAAAAYVRALLDVLPPSSSPASTQHRPLSLLDLVTAMERVSSLQTPQDRDEVLRLLGPPVEGLVKRDTRTRHALLSLASVCGTYPTGLADLLEVLERLEGPDSSPLRALAEAIEHYRP</sequence>
<dbReference type="Gene3D" id="3.40.50.1580">
    <property type="entry name" value="Nucleoside phosphorylase domain"/>
    <property type="match status" value="1"/>
</dbReference>
<protein>
    <submittedName>
        <fullName evidence="3">Nucleoside phosphorylase</fullName>
    </submittedName>
</protein>
<gene>
    <name evidence="3" type="ORF">FHR33_001878</name>
</gene>
<dbReference type="Proteomes" id="UP000579945">
    <property type="component" value="Unassembled WGS sequence"/>
</dbReference>
<dbReference type="PANTHER" id="PTHR46832">
    <property type="entry name" value="5'-METHYLTHIOADENOSINE/S-ADENOSYLHOMOCYSTEINE NUCLEOSIDASE"/>
    <property type="match status" value="1"/>
</dbReference>
<evidence type="ECO:0000259" key="2">
    <source>
        <dbReference type="Pfam" id="PF19956"/>
    </source>
</evidence>
<evidence type="ECO:0000259" key="1">
    <source>
        <dbReference type="Pfam" id="PF01048"/>
    </source>
</evidence>
<dbReference type="GeneID" id="95388407"/>
<dbReference type="InterPro" id="IPR000845">
    <property type="entry name" value="Nucleoside_phosphorylase_d"/>
</dbReference>
<dbReference type="GO" id="GO:0009116">
    <property type="term" value="P:nucleoside metabolic process"/>
    <property type="evidence" value="ECO:0007669"/>
    <property type="project" value="InterPro"/>
</dbReference>
<evidence type="ECO:0000313" key="3">
    <source>
        <dbReference type="EMBL" id="MBB3726018.1"/>
    </source>
</evidence>
<feature type="domain" description="Effector-associated" evidence="2">
    <location>
        <begin position="278"/>
        <end position="357"/>
    </location>
</feature>
<accession>A0A7W5Y6C8</accession>
<dbReference type="InterPro" id="IPR045431">
    <property type="entry name" value="EAD2"/>
</dbReference>
<dbReference type="GO" id="GO:0008782">
    <property type="term" value="F:adenosylhomocysteine nucleosidase activity"/>
    <property type="evidence" value="ECO:0007669"/>
    <property type="project" value="TreeGrafter"/>
</dbReference>
<dbReference type="PANTHER" id="PTHR46832:SF1">
    <property type="entry name" value="5'-METHYLTHIOADENOSINE_S-ADENOSYLHOMOCYSTEINE NUCLEOSIDASE"/>
    <property type="match status" value="1"/>
</dbReference>
<dbReference type="SUPFAM" id="SSF53167">
    <property type="entry name" value="Purine and uridine phosphorylases"/>
    <property type="match status" value="1"/>
</dbReference>
<dbReference type="AlphaFoldDB" id="A0A7W5Y6C8"/>
<dbReference type="InterPro" id="IPR035994">
    <property type="entry name" value="Nucleoside_phosphorylase_sf"/>
</dbReference>
<name>A0A7W5Y6C8_9ACTN</name>
<reference evidence="3 4" key="1">
    <citation type="submission" date="2020-08" db="EMBL/GenBank/DDBJ databases">
        <title>Sequencing the genomes of 1000 actinobacteria strains.</title>
        <authorList>
            <person name="Klenk H.-P."/>
        </authorList>
    </citation>
    <scope>NUCLEOTIDE SEQUENCE [LARGE SCALE GENOMIC DNA]</scope>
    <source>
        <strain evidence="3 4">DSM 44320</strain>
    </source>
</reference>
<dbReference type="GO" id="GO:0008930">
    <property type="term" value="F:methylthioadenosine nucleosidase activity"/>
    <property type="evidence" value="ECO:0007669"/>
    <property type="project" value="TreeGrafter"/>
</dbReference>
<comment type="caution">
    <text evidence="3">The sequence shown here is derived from an EMBL/GenBank/DDBJ whole genome shotgun (WGS) entry which is preliminary data.</text>
</comment>
<dbReference type="Pfam" id="PF19956">
    <property type="entry name" value="EAD2"/>
    <property type="match status" value="1"/>
</dbReference>
<feature type="domain" description="Nucleoside phosphorylase" evidence="1">
    <location>
        <begin position="2"/>
        <end position="254"/>
    </location>
</feature>
<organism evidence="3 4">
    <name type="scientific">Nonomuraea dietziae</name>
    <dbReference type="NCBI Taxonomy" id="65515"/>
    <lineage>
        <taxon>Bacteria</taxon>
        <taxon>Bacillati</taxon>
        <taxon>Actinomycetota</taxon>
        <taxon>Actinomycetes</taxon>
        <taxon>Streptosporangiales</taxon>
        <taxon>Streptosporangiaceae</taxon>
        <taxon>Nonomuraea</taxon>
    </lineage>
</organism>
<keyword evidence="4" id="KW-1185">Reference proteome</keyword>
<dbReference type="GO" id="GO:0019284">
    <property type="term" value="P:L-methionine salvage from S-adenosylmethionine"/>
    <property type="evidence" value="ECO:0007669"/>
    <property type="project" value="TreeGrafter"/>
</dbReference>